<evidence type="ECO:0000313" key="1">
    <source>
        <dbReference type="EMBL" id="GGG52109.1"/>
    </source>
</evidence>
<dbReference type="AlphaFoldDB" id="A0A420CMW6"/>
<reference evidence="4" key="3">
    <citation type="journal article" date="2019" name="Int. J. Syst. Evol. Microbiol.">
        <title>The Global Catalogue of Microorganisms (GCM) 10K type strain sequencing project: providing services to taxonomists for standard genome sequencing and annotation.</title>
        <authorList>
            <consortium name="The Broad Institute Genomics Platform"/>
            <consortium name="The Broad Institute Genome Sequencing Center for Infectious Disease"/>
            <person name="Wu L."/>
            <person name="Ma J."/>
        </authorList>
    </citation>
    <scope>NUCLEOTIDE SEQUENCE [LARGE SCALE GENOMIC DNA]</scope>
    <source>
        <strain evidence="4">CCM 8490</strain>
    </source>
</reference>
<evidence type="ECO:0000313" key="4">
    <source>
        <dbReference type="Proteomes" id="UP000658202"/>
    </source>
</evidence>
<dbReference type="Pfam" id="PF01987">
    <property type="entry name" value="AIM24"/>
    <property type="match status" value="1"/>
</dbReference>
<dbReference type="Proteomes" id="UP000285906">
    <property type="component" value="Unassembled WGS sequence"/>
</dbReference>
<proteinExistence type="predicted"/>
<dbReference type="PANTHER" id="PTHR38074">
    <property type="entry name" value="ALTERED INHERITANCE OF MITOCHONDRIA PROTEIN 24, MITOCHONDRIAL"/>
    <property type="match status" value="1"/>
</dbReference>
<organism evidence="2 3">
    <name type="scientific">Epilithonimonas arachidiradicis</name>
    <dbReference type="NCBI Taxonomy" id="1617282"/>
    <lineage>
        <taxon>Bacteria</taxon>
        <taxon>Pseudomonadati</taxon>
        <taxon>Bacteroidota</taxon>
        <taxon>Flavobacteriia</taxon>
        <taxon>Flavobacteriales</taxon>
        <taxon>Weeksellaceae</taxon>
        <taxon>Chryseobacterium group</taxon>
        <taxon>Epilithonimonas</taxon>
    </lineage>
</organism>
<evidence type="ECO:0000313" key="3">
    <source>
        <dbReference type="Proteomes" id="UP000285906"/>
    </source>
</evidence>
<sequence length="260" mass="28374">MLGFLFGNSWTINLVKSGKILSLGYQKIKIMSKFSIEAFVNETKENPQEKDYFELEKPELLEINLNNQAVWTKAGSMVGYVGKINFERQGMLSGGLGNLLKKAISGEGTKLMKAEGSGRLYVADNGKKVRILHLNNESICVNGNDVLAHDQSIKSDIKMLKSIAGVMAGGLFQVKLGGTGHIAITTHGHPLTLLVTPENPVFTDPNATVAWSGNLTPELKTNVSLKSLIGRGSGEEFQMKFSGNGWVLIQPYEEVYVVTK</sequence>
<protein>
    <submittedName>
        <fullName evidence="2">Uncharacterized protein (AIM24 family)</fullName>
    </submittedName>
</protein>
<reference evidence="1" key="1">
    <citation type="journal article" date="2014" name="Int. J. Syst. Evol. Microbiol.">
        <title>Complete genome of a new Firmicutes species belonging to the dominant human colonic microbiota ('Ruminococcus bicirculans') reveals two chromosomes and a selective capacity to utilize plant glucans.</title>
        <authorList>
            <consortium name="NISC Comparative Sequencing Program"/>
            <person name="Wegmann U."/>
            <person name="Louis P."/>
            <person name="Goesmann A."/>
            <person name="Henrissat B."/>
            <person name="Duncan S.H."/>
            <person name="Flint H.J."/>
        </authorList>
    </citation>
    <scope>NUCLEOTIDE SEQUENCE</scope>
    <source>
        <strain evidence="1">CCM 8490</strain>
    </source>
</reference>
<reference evidence="1" key="4">
    <citation type="submission" date="2024-05" db="EMBL/GenBank/DDBJ databases">
        <authorList>
            <person name="Sun Q."/>
            <person name="Sedlacek I."/>
        </authorList>
    </citation>
    <scope>NUCLEOTIDE SEQUENCE</scope>
    <source>
        <strain evidence="1">CCM 8490</strain>
    </source>
</reference>
<dbReference type="InterPro" id="IPR036983">
    <property type="entry name" value="AIM24_sf"/>
</dbReference>
<dbReference type="Gene3D" id="3.60.160.10">
    <property type="entry name" value="Mitochondrial biogenesis AIM24"/>
    <property type="match status" value="1"/>
</dbReference>
<reference evidence="2 3" key="2">
    <citation type="submission" date="2018-09" db="EMBL/GenBank/DDBJ databases">
        <title>Genomic Encyclopedia of Archaeal and Bacterial Type Strains, Phase II (KMG-II): from individual species to whole genera.</title>
        <authorList>
            <person name="Goeker M."/>
        </authorList>
    </citation>
    <scope>NUCLEOTIDE SEQUENCE [LARGE SCALE GENOMIC DNA]</scope>
    <source>
        <strain evidence="2 3">DSM 27620</strain>
    </source>
</reference>
<name>A0A420CMW6_9FLAO</name>
<keyword evidence="4" id="KW-1185">Reference proteome</keyword>
<comment type="caution">
    <text evidence="2">The sequence shown here is derived from an EMBL/GenBank/DDBJ whole genome shotgun (WGS) entry which is preliminary data.</text>
</comment>
<dbReference type="EMBL" id="RAQH01000010">
    <property type="protein sequence ID" value="RKE79743.1"/>
    <property type="molecule type" value="Genomic_DNA"/>
</dbReference>
<dbReference type="InterPro" id="IPR016031">
    <property type="entry name" value="Trp_RNA-bd_attenuator-like_dom"/>
</dbReference>
<gene>
    <name evidence="2" type="ORF">BXY58_3112</name>
    <name evidence="1" type="ORF">GCM10007332_12230</name>
</gene>
<dbReference type="PANTHER" id="PTHR38074:SF1">
    <property type="entry name" value="ALTERED INHERITANCE OF MITOCHONDRIA PROTEIN 24, MITOCHONDRIAL"/>
    <property type="match status" value="1"/>
</dbReference>
<evidence type="ECO:0000313" key="2">
    <source>
        <dbReference type="EMBL" id="RKE79743.1"/>
    </source>
</evidence>
<dbReference type="SUPFAM" id="SSF51219">
    <property type="entry name" value="TRAP-like"/>
    <property type="match status" value="1"/>
</dbReference>
<dbReference type="Proteomes" id="UP000658202">
    <property type="component" value="Unassembled WGS sequence"/>
</dbReference>
<dbReference type="InterPro" id="IPR002838">
    <property type="entry name" value="AIM24"/>
</dbReference>
<accession>A0A420CMW6</accession>
<dbReference type="EMBL" id="BMCW01000001">
    <property type="protein sequence ID" value="GGG52109.1"/>
    <property type="molecule type" value="Genomic_DNA"/>
</dbReference>